<gene>
    <name evidence="8" type="primary">VTE2-1</name>
    <name evidence="8" type="ORF">AXF42_Ash011858</name>
</gene>
<feature type="transmembrane region" description="Helical" evidence="7">
    <location>
        <begin position="398"/>
        <end position="419"/>
    </location>
</feature>
<feature type="transmembrane region" description="Helical" evidence="7">
    <location>
        <begin position="425"/>
        <end position="442"/>
    </location>
</feature>
<feature type="transmembrane region" description="Helical" evidence="7">
    <location>
        <begin position="162"/>
        <end position="185"/>
    </location>
</feature>
<evidence type="ECO:0000256" key="5">
    <source>
        <dbReference type="ARBA" id="ARBA00022989"/>
    </source>
</evidence>
<proteinExistence type="inferred from homology"/>
<feature type="transmembrane region" description="Helical" evidence="7">
    <location>
        <begin position="596"/>
        <end position="618"/>
    </location>
</feature>
<dbReference type="Proteomes" id="UP000236161">
    <property type="component" value="Unassembled WGS sequence"/>
</dbReference>
<dbReference type="Gene3D" id="1.10.357.140">
    <property type="entry name" value="UbiA prenyltransferase"/>
    <property type="match status" value="2"/>
</dbReference>
<evidence type="ECO:0000256" key="4">
    <source>
        <dbReference type="ARBA" id="ARBA00022692"/>
    </source>
</evidence>
<evidence type="ECO:0000313" key="9">
    <source>
        <dbReference type="Proteomes" id="UP000236161"/>
    </source>
</evidence>
<evidence type="ECO:0000313" key="8">
    <source>
        <dbReference type="EMBL" id="PKA59734.1"/>
    </source>
</evidence>
<comment type="subcellular location">
    <subcellularLocation>
        <location evidence="1">Membrane</location>
        <topology evidence="1">Multi-pass membrane protein</topology>
    </subcellularLocation>
</comment>
<comment type="similarity">
    <text evidence="2">Belongs to the UbiA prenyltransferase family.</text>
</comment>
<evidence type="ECO:0000256" key="7">
    <source>
        <dbReference type="SAM" id="Phobius"/>
    </source>
</evidence>
<feature type="transmembrane region" description="Helical" evidence="7">
    <location>
        <begin position="733"/>
        <end position="754"/>
    </location>
</feature>
<feature type="transmembrane region" description="Helical" evidence="7">
    <location>
        <begin position="639"/>
        <end position="666"/>
    </location>
</feature>
<dbReference type="GO" id="GO:0016765">
    <property type="term" value="F:transferase activity, transferring alkyl or aryl (other than methyl) groups"/>
    <property type="evidence" value="ECO:0007669"/>
    <property type="project" value="InterPro"/>
</dbReference>
<organism evidence="8 9">
    <name type="scientific">Apostasia shenzhenica</name>
    <dbReference type="NCBI Taxonomy" id="1088818"/>
    <lineage>
        <taxon>Eukaryota</taxon>
        <taxon>Viridiplantae</taxon>
        <taxon>Streptophyta</taxon>
        <taxon>Embryophyta</taxon>
        <taxon>Tracheophyta</taxon>
        <taxon>Spermatophyta</taxon>
        <taxon>Magnoliopsida</taxon>
        <taxon>Liliopsida</taxon>
        <taxon>Asparagales</taxon>
        <taxon>Orchidaceae</taxon>
        <taxon>Apostasioideae</taxon>
        <taxon>Apostasia</taxon>
    </lineage>
</organism>
<dbReference type="AlphaFoldDB" id="A0A2I0AW05"/>
<dbReference type="GO" id="GO:0016020">
    <property type="term" value="C:membrane"/>
    <property type="evidence" value="ECO:0007669"/>
    <property type="project" value="UniProtKB-SubCell"/>
</dbReference>
<dbReference type="InterPro" id="IPR044878">
    <property type="entry name" value="UbiA_sf"/>
</dbReference>
<accession>A0A2I0AW05</accession>
<keyword evidence="4 7" id="KW-0812">Transmembrane</keyword>
<feature type="transmembrane region" description="Helical" evidence="7">
    <location>
        <begin position="672"/>
        <end position="693"/>
    </location>
</feature>
<name>A0A2I0AW05_9ASPA</name>
<evidence type="ECO:0000256" key="1">
    <source>
        <dbReference type="ARBA" id="ARBA00004141"/>
    </source>
</evidence>
<dbReference type="InterPro" id="IPR000537">
    <property type="entry name" value="UbiA_prenyltransferase"/>
</dbReference>
<dbReference type="STRING" id="1088818.A0A2I0AW05"/>
<reference evidence="8 9" key="1">
    <citation type="journal article" date="2017" name="Nature">
        <title>The Apostasia genome and the evolution of orchids.</title>
        <authorList>
            <person name="Zhang G.Q."/>
            <person name="Liu K.W."/>
            <person name="Li Z."/>
            <person name="Lohaus R."/>
            <person name="Hsiao Y.Y."/>
            <person name="Niu S.C."/>
            <person name="Wang J.Y."/>
            <person name="Lin Y.C."/>
            <person name="Xu Q."/>
            <person name="Chen L.J."/>
            <person name="Yoshida K."/>
            <person name="Fujiwara S."/>
            <person name="Wang Z.W."/>
            <person name="Zhang Y.Q."/>
            <person name="Mitsuda N."/>
            <person name="Wang M."/>
            <person name="Liu G.H."/>
            <person name="Pecoraro L."/>
            <person name="Huang H.X."/>
            <person name="Xiao X.J."/>
            <person name="Lin M."/>
            <person name="Wu X.Y."/>
            <person name="Wu W.L."/>
            <person name="Chen Y.Y."/>
            <person name="Chang S.B."/>
            <person name="Sakamoto S."/>
            <person name="Ohme-Takagi M."/>
            <person name="Yagi M."/>
            <person name="Zeng S.J."/>
            <person name="Shen C.Y."/>
            <person name="Yeh C.M."/>
            <person name="Luo Y.B."/>
            <person name="Tsai W.C."/>
            <person name="Van de Peer Y."/>
            <person name="Liu Z.J."/>
        </authorList>
    </citation>
    <scope>NUCLEOTIDE SEQUENCE [LARGE SCALE GENOMIC DNA]</scope>
    <source>
        <strain evidence="9">cv. Shenzhen</strain>
        <tissue evidence="8">Stem</tissue>
    </source>
</reference>
<keyword evidence="5 7" id="KW-1133">Transmembrane helix</keyword>
<keyword evidence="6 7" id="KW-0472">Membrane</keyword>
<dbReference type="PANTHER" id="PTHR43009:SF9">
    <property type="entry name" value="HOMOGENTISATE PHYTYLTRANSFERASE"/>
    <property type="match status" value="1"/>
</dbReference>
<feature type="transmembrane region" description="Helical" evidence="7">
    <location>
        <begin position="135"/>
        <end position="156"/>
    </location>
</feature>
<evidence type="ECO:0000256" key="3">
    <source>
        <dbReference type="ARBA" id="ARBA00022679"/>
    </source>
</evidence>
<sequence>MRASCHKEGENTRSCGIVLGKRRAGGQKIAGSWHVLHGDLGARGSYVALPDQKHTAHQNSADKINIKGKREAYFNVGSSINGQNPARWRLRTSKYADSGESQAAKYDLKDDDLKLAIPSLKAINKPFLPLVSGDITLGTGILIVVAAALTAAGVSYLSGSKYLLWGTLISLFIFSAYSVNVNASFEMEKISIRGRERRGKKRFWRKWKEGEGAVVTEKLEEDEERTKLLRDLFRLFVTSVVEAEAKKQGMEFAGHVVPRIAELAFKLTGSYVALLDQKHIAYQNTADKNNIKGKREAYFNVGSSINGQNPARWRLRTSKYADSEESEAAKYDLKDDDLKLAIPSLKAVYNFTRPYAAIGTAIACFFCIIVYTTGLNQLYDIEIDKINKPLLPLISGDITFGTGILITFAAALTATGISYLSGSKYLLWGTLISLFIFSAYSVKMPLLRWKQSALGILDLHKPAANKFCFGHHRWSHFFSSLEQNCNCSYVALPDQKHTAHQNSADKINIKGKREAYFNVGSSINGQNPARWRLRTSKYADSGESQAAKYDLKDDDLKLAIPSLKAVYEFTRPYAAIASIVATISSCLISIENQSDISLPFFIGILKALAYIFCINTYCSAVNQLYDIEIDKINKPYLPLVSGELTIGTGIAIALATALAVLGIAYFSGSKHLLWGALLSLFIFSAYSVNLPLLRWKQSAFGGMFTHVAGFGIVLQLSTYLFMQTEVFKRQAYIPRPLAFGLISASIFAAVVSAFKDIPDIEGDRKNNIKSLATRLGILDLRIHDASEFRFGHHCWSHIFPSLEQNYNYNRSCNPCFNPLEAS</sequence>
<evidence type="ECO:0000256" key="2">
    <source>
        <dbReference type="ARBA" id="ARBA00005985"/>
    </source>
</evidence>
<dbReference type="EMBL" id="KZ451944">
    <property type="protein sequence ID" value="PKA59734.1"/>
    <property type="molecule type" value="Genomic_DNA"/>
</dbReference>
<feature type="transmembrane region" description="Helical" evidence="7">
    <location>
        <begin position="700"/>
        <end position="721"/>
    </location>
</feature>
<dbReference type="Pfam" id="PF01040">
    <property type="entry name" value="UbiA"/>
    <property type="match status" value="2"/>
</dbReference>
<dbReference type="PANTHER" id="PTHR43009">
    <property type="entry name" value="HOMOGENTISATE SOLANESYLTRANSFERASE, CHLOROPLASTIC"/>
    <property type="match status" value="1"/>
</dbReference>
<keyword evidence="3 8" id="KW-0808">Transferase</keyword>
<keyword evidence="9" id="KW-1185">Reference proteome</keyword>
<evidence type="ECO:0000256" key="6">
    <source>
        <dbReference type="ARBA" id="ARBA00023136"/>
    </source>
</evidence>
<protein>
    <submittedName>
        <fullName evidence="8">Homogentisate phytyltransferase 1, chloroplastic</fullName>
    </submittedName>
</protein>